<accession>A0A9P8HDF7</accession>
<evidence type="ECO:0000313" key="2">
    <source>
        <dbReference type="Proteomes" id="UP000826573"/>
    </source>
</evidence>
<organism evidence="1 2">
    <name type="scientific">Trichoderma semiorbis</name>
    <dbReference type="NCBI Taxonomy" id="1491008"/>
    <lineage>
        <taxon>Eukaryota</taxon>
        <taxon>Fungi</taxon>
        <taxon>Dikarya</taxon>
        <taxon>Ascomycota</taxon>
        <taxon>Pezizomycotina</taxon>
        <taxon>Sordariomycetes</taxon>
        <taxon>Hypocreomycetidae</taxon>
        <taxon>Hypocreales</taxon>
        <taxon>Hypocreaceae</taxon>
        <taxon>Trichoderma</taxon>
    </lineage>
</organism>
<dbReference type="Proteomes" id="UP000826573">
    <property type="component" value="Unassembled WGS sequence"/>
</dbReference>
<dbReference type="AlphaFoldDB" id="A0A9P8HDF7"/>
<protein>
    <submittedName>
        <fullName evidence="1">Uncharacterized protein</fullName>
    </submittedName>
</protein>
<sequence>MHAAVAKGWELVPKKNGEAAPHVTLSLSTGLLIGRCSLLALYLATSHSSPKRDTCTFCGWCELEPRCSQQ</sequence>
<dbReference type="EMBL" id="JAIMJC010000007">
    <property type="protein sequence ID" value="KAH0522514.1"/>
    <property type="molecule type" value="Genomic_DNA"/>
</dbReference>
<reference evidence="1 2" key="1">
    <citation type="submission" date="2021-08" db="EMBL/GenBank/DDBJ databases">
        <title>The highly contiguous genome resource for Trichoderma semiorbis FJ059, a fungal antagonistic to plant pathogens.</title>
        <authorList>
            <person name="Liu T."/>
        </authorList>
    </citation>
    <scope>NUCLEOTIDE SEQUENCE [LARGE SCALE GENOMIC DNA]</scope>
    <source>
        <strain evidence="1 2">FJ059</strain>
    </source>
</reference>
<gene>
    <name evidence="1" type="ORF">TsFJ059_006346</name>
</gene>
<proteinExistence type="predicted"/>
<keyword evidence="2" id="KW-1185">Reference proteome</keyword>
<name>A0A9P8HDF7_9HYPO</name>
<comment type="caution">
    <text evidence="1">The sequence shown here is derived from an EMBL/GenBank/DDBJ whole genome shotgun (WGS) entry which is preliminary data.</text>
</comment>
<evidence type="ECO:0000313" key="1">
    <source>
        <dbReference type="EMBL" id="KAH0522514.1"/>
    </source>
</evidence>